<accession>A0A6A7AMS5</accession>
<evidence type="ECO:0000313" key="2">
    <source>
        <dbReference type="EMBL" id="KAF2844490.1"/>
    </source>
</evidence>
<name>A0A6A7AMS5_9PLEO</name>
<proteinExistence type="predicted"/>
<organism evidence="2 3">
    <name type="scientific">Plenodomus tracheiphilus IPT5</name>
    <dbReference type="NCBI Taxonomy" id="1408161"/>
    <lineage>
        <taxon>Eukaryota</taxon>
        <taxon>Fungi</taxon>
        <taxon>Dikarya</taxon>
        <taxon>Ascomycota</taxon>
        <taxon>Pezizomycotina</taxon>
        <taxon>Dothideomycetes</taxon>
        <taxon>Pleosporomycetidae</taxon>
        <taxon>Pleosporales</taxon>
        <taxon>Pleosporineae</taxon>
        <taxon>Leptosphaeriaceae</taxon>
        <taxon>Plenodomus</taxon>
    </lineage>
</organism>
<feature type="coiled-coil region" evidence="1">
    <location>
        <begin position="124"/>
        <end position="151"/>
    </location>
</feature>
<protein>
    <submittedName>
        <fullName evidence="2">Uncharacterized protein</fullName>
    </submittedName>
</protein>
<gene>
    <name evidence="2" type="ORF">T440DRAFT_559598</name>
</gene>
<dbReference type="Proteomes" id="UP000799423">
    <property type="component" value="Unassembled WGS sequence"/>
</dbReference>
<reference evidence="2" key="1">
    <citation type="submission" date="2020-01" db="EMBL/GenBank/DDBJ databases">
        <authorList>
            <consortium name="DOE Joint Genome Institute"/>
            <person name="Haridas S."/>
            <person name="Albert R."/>
            <person name="Binder M."/>
            <person name="Bloem J."/>
            <person name="Labutti K."/>
            <person name="Salamov A."/>
            <person name="Andreopoulos B."/>
            <person name="Baker S.E."/>
            <person name="Barry K."/>
            <person name="Bills G."/>
            <person name="Bluhm B.H."/>
            <person name="Cannon C."/>
            <person name="Castanera R."/>
            <person name="Culley D.E."/>
            <person name="Daum C."/>
            <person name="Ezra D."/>
            <person name="Gonzalez J.B."/>
            <person name="Henrissat B."/>
            <person name="Kuo A."/>
            <person name="Liang C."/>
            <person name="Lipzen A."/>
            <person name="Lutzoni F."/>
            <person name="Magnuson J."/>
            <person name="Mondo S."/>
            <person name="Nolan M."/>
            <person name="Ohm R."/>
            <person name="Pangilinan J."/>
            <person name="Park H.-J."/>
            <person name="Ramirez L."/>
            <person name="Alfaro M."/>
            <person name="Sun H."/>
            <person name="Tritt A."/>
            <person name="Yoshinaga Y."/>
            <person name="Zwiers L.-H."/>
            <person name="Turgeon B.G."/>
            <person name="Goodwin S.B."/>
            <person name="Spatafora J.W."/>
            <person name="Crous P.W."/>
            <person name="Grigoriev I.V."/>
        </authorList>
    </citation>
    <scope>NUCLEOTIDE SEQUENCE</scope>
    <source>
        <strain evidence="2">IPT5</strain>
    </source>
</reference>
<evidence type="ECO:0000256" key="1">
    <source>
        <dbReference type="SAM" id="Coils"/>
    </source>
</evidence>
<evidence type="ECO:0000313" key="3">
    <source>
        <dbReference type="Proteomes" id="UP000799423"/>
    </source>
</evidence>
<sequence>MSEPNAILDLECNTNAVVSFECTMEDASRPPKAWDAVSQLNPASDPWFPTDVEIDWSSYDIPEPTFDSLLAFPQDSMVFPAYLPPVNYYPEPQIHYEPIIAAHVPDEVGLKKLESLVTDIMHFNNELETKVQQLSRNVEEANEATQALRLDVDATEKWCEQLRNFIADNIANFPSELQQSAQELDMPNSGGQETEV</sequence>
<dbReference type="AlphaFoldDB" id="A0A6A7AMS5"/>
<dbReference type="EMBL" id="MU006377">
    <property type="protein sequence ID" value="KAF2844490.1"/>
    <property type="molecule type" value="Genomic_DNA"/>
</dbReference>
<keyword evidence="1" id="KW-0175">Coiled coil</keyword>
<keyword evidence="3" id="KW-1185">Reference proteome</keyword>